<dbReference type="Proteomes" id="UP000219329">
    <property type="component" value="Unassembled WGS sequence"/>
</dbReference>
<evidence type="ECO:0000256" key="1">
    <source>
        <dbReference type="SAM" id="SignalP"/>
    </source>
</evidence>
<dbReference type="Gene3D" id="3.40.50.150">
    <property type="entry name" value="Vaccinia Virus protein VP39"/>
    <property type="match status" value="1"/>
</dbReference>
<comment type="caution">
    <text evidence="2">The sequence shown here is derived from an EMBL/GenBank/DDBJ whole genome shotgun (WGS) entry which is preliminary data.</text>
</comment>
<dbReference type="SUPFAM" id="SSF53335">
    <property type="entry name" value="S-adenosyl-L-methionine-dependent methyltransferases"/>
    <property type="match status" value="1"/>
</dbReference>
<dbReference type="AlphaFoldDB" id="A0A2A5WGF7"/>
<reference evidence="2 3" key="1">
    <citation type="submission" date="2017-08" db="EMBL/GenBank/DDBJ databases">
        <title>Fine stratification of microbial communities through a metagenomic profile of the photic zone.</title>
        <authorList>
            <person name="Haro-Moreno J.M."/>
            <person name="Lopez-Perez M."/>
            <person name="De La Torre J."/>
            <person name="Picazo A."/>
            <person name="Camacho A."/>
            <person name="Rodriguez-Valera F."/>
        </authorList>
    </citation>
    <scope>NUCLEOTIDE SEQUENCE [LARGE SCALE GENOMIC DNA]</scope>
    <source>
        <strain evidence="2">MED-G28</strain>
    </source>
</reference>
<dbReference type="EMBL" id="NTJZ01000001">
    <property type="protein sequence ID" value="PDH35196.1"/>
    <property type="molecule type" value="Genomic_DNA"/>
</dbReference>
<evidence type="ECO:0000313" key="2">
    <source>
        <dbReference type="EMBL" id="PDH35196.1"/>
    </source>
</evidence>
<dbReference type="InterPro" id="IPR029063">
    <property type="entry name" value="SAM-dependent_MTases_sf"/>
</dbReference>
<evidence type="ECO:0008006" key="4">
    <source>
        <dbReference type="Google" id="ProtNLM"/>
    </source>
</evidence>
<protein>
    <recommendedName>
        <fullName evidence="4">SAM-dependent methyltransferase</fullName>
    </recommendedName>
</protein>
<feature type="signal peptide" evidence="1">
    <location>
        <begin position="1"/>
        <end position="19"/>
    </location>
</feature>
<evidence type="ECO:0000313" key="3">
    <source>
        <dbReference type="Proteomes" id="UP000219329"/>
    </source>
</evidence>
<keyword evidence="1" id="KW-0732">Signal</keyword>
<gene>
    <name evidence="2" type="ORF">CNF02_00260</name>
</gene>
<name>A0A2A5WGF7_9GAMM</name>
<proteinExistence type="predicted"/>
<sequence length="238" mass="26132">MNRFLMIIAALCFLSEVNAQLDTAQLARAMQNNSRPAADLERDQNRNAPEVLAFLGLEEGMTALDLIAIGGWYTEVLSYAVGTSGEVIMQNNPGRGVDNNIELINDRLDRRSNIAHHIGPVSELTANSVDFALTALNFHDVYNRSSDEAHERFTEVFNVLKPGGIFGVIDHEGTSGADNATLHRIAFDDAVKSITSMGFALTGVSDLLENPSDDHTLGPFDPSLERNTDRFVLRFIKL</sequence>
<accession>A0A2A5WGF7</accession>
<feature type="chain" id="PRO_5012947009" description="SAM-dependent methyltransferase" evidence="1">
    <location>
        <begin position="20"/>
        <end position="238"/>
    </location>
</feature>
<organism evidence="2 3">
    <name type="scientific">OM182 bacterium MED-G28</name>
    <dbReference type="NCBI Taxonomy" id="1986256"/>
    <lineage>
        <taxon>Bacteria</taxon>
        <taxon>Pseudomonadati</taxon>
        <taxon>Pseudomonadota</taxon>
        <taxon>Gammaproteobacteria</taxon>
        <taxon>OMG group</taxon>
        <taxon>OM182 clade</taxon>
    </lineage>
</organism>